<organism evidence="10 11">
    <name type="scientific">Leeuwenhoekiella marinoflava</name>
    <dbReference type="NCBI Taxonomy" id="988"/>
    <lineage>
        <taxon>Bacteria</taxon>
        <taxon>Pseudomonadati</taxon>
        <taxon>Bacteroidota</taxon>
        <taxon>Flavobacteriia</taxon>
        <taxon>Flavobacteriales</taxon>
        <taxon>Flavobacteriaceae</taxon>
        <taxon>Leeuwenhoekiella</taxon>
    </lineage>
</organism>
<dbReference type="InterPro" id="IPR048912">
    <property type="entry name" value="BetaGal1-like_ABD1"/>
</dbReference>
<dbReference type="PIRSF" id="PIRSF006336">
    <property type="entry name" value="B-gal"/>
    <property type="match status" value="1"/>
</dbReference>
<name>A0A4Q0PJH7_9FLAO</name>
<dbReference type="GO" id="GO:0005975">
    <property type="term" value="P:carbohydrate metabolic process"/>
    <property type="evidence" value="ECO:0007669"/>
    <property type="project" value="InterPro"/>
</dbReference>
<comment type="similarity">
    <text evidence="1 5">Belongs to the glycosyl hydrolase 35 family.</text>
</comment>
<dbReference type="InterPro" id="IPR031330">
    <property type="entry name" value="Gly_Hdrlase_35_cat"/>
</dbReference>
<reference evidence="10 11" key="1">
    <citation type="submission" date="2018-07" db="EMBL/GenBank/DDBJ databases">
        <title>Leeuwenhoekiella genomics.</title>
        <authorList>
            <person name="Tahon G."/>
            <person name="Willems A."/>
        </authorList>
    </citation>
    <scope>NUCLEOTIDE SEQUENCE [LARGE SCALE GENOMIC DNA]</scope>
    <source>
        <strain evidence="10 11">LMG 1345</strain>
    </source>
</reference>
<protein>
    <submittedName>
        <fullName evidence="10">Beta-galactosidase</fullName>
    </submittedName>
</protein>
<evidence type="ECO:0000256" key="4">
    <source>
        <dbReference type="PIRSR" id="PIRSR006336-1"/>
    </source>
</evidence>
<dbReference type="Pfam" id="PF21467">
    <property type="entry name" value="BetaGal_gal-bd"/>
    <property type="match status" value="1"/>
</dbReference>
<dbReference type="STRING" id="1122159.SAMN02745246_03165"/>
<evidence type="ECO:0000256" key="5">
    <source>
        <dbReference type="RuleBase" id="RU003679"/>
    </source>
</evidence>
<dbReference type="InterPro" id="IPR017853">
    <property type="entry name" value="GH"/>
</dbReference>
<dbReference type="PANTHER" id="PTHR23421">
    <property type="entry name" value="BETA-GALACTOSIDASE RELATED"/>
    <property type="match status" value="1"/>
</dbReference>
<keyword evidence="2" id="KW-0378">Hydrolase</keyword>
<evidence type="ECO:0000256" key="2">
    <source>
        <dbReference type="ARBA" id="ARBA00022801"/>
    </source>
</evidence>
<keyword evidence="6" id="KW-0732">Signal</keyword>
<dbReference type="Pfam" id="PF21317">
    <property type="entry name" value="BetaGal_ABD_1"/>
    <property type="match status" value="1"/>
</dbReference>
<feature type="domain" description="Glycoside hydrolase 35 catalytic" evidence="7">
    <location>
        <begin position="34"/>
        <end position="359"/>
    </location>
</feature>
<keyword evidence="3" id="KW-0326">Glycosidase</keyword>
<evidence type="ECO:0000256" key="6">
    <source>
        <dbReference type="SAM" id="SignalP"/>
    </source>
</evidence>
<feature type="signal peptide" evidence="6">
    <location>
        <begin position="1"/>
        <end position="23"/>
    </location>
</feature>
<feature type="chain" id="PRO_5020364402" evidence="6">
    <location>
        <begin position="24"/>
        <end position="618"/>
    </location>
</feature>
<feature type="active site" description="Nucleophile" evidence="4">
    <location>
        <position position="267"/>
    </location>
</feature>
<dbReference type="SUPFAM" id="SSF49785">
    <property type="entry name" value="Galactose-binding domain-like"/>
    <property type="match status" value="2"/>
</dbReference>
<evidence type="ECO:0000259" key="7">
    <source>
        <dbReference type="Pfam" id="PF01301"/>
    </source>
</evidence>
<dbReference type="EMBL" id="QOVL01000015">
    <property type="protein sequence ID" value="RXG27434.1"/>
    <property type="molecule type" value="Genomic_DNA"/>
</dbReference>
<feature type="domain" description="Beta-galactosidase galactose-binding" evidence="9">
    <location>
        <begin position="532"/>
        <end position="588"/>
    </location>
</feature>
<comment type="caution">
    <text evidence="10">The sequence shown here is derived from an EMBL/GenBank/DDBJ whole genome shotgun (WGS) entry which is preliminary data.</text>
</comment>
<dbReference type="AlphaFoldDB" id="A0A4Q0PJH7"/>
<dbReference type="Gene3D" id="3.20.20.80">
    <property type="entry name" value="Glycosidases"/>
    <property type="match status" value="1"/>
</dbReference>
<dbReference type="Pfam" id="PF01301">
    <property type="entry name" value="Glyco_hydro_35"/>
    <property type="match status" value="1"/>
</dbReference>
<evidence type="ECO:0000256" key="1">
    <source>
        <dbReference type="ARBA" id="ARBA00009809"/>
    </source>
</evidence>
<dbReference type="InterPro" id="IPR001944">
    <property type="entry name" value="Glycoside_Hdrlase_35"/>
</dbReference>
<evidence type="ECO:0000313" key="11">
    <source>
        <dbReference type="Proteomes" id="UP000290608"/>
    </source>
</evidence>
<dbReference type="SUPFAM" id="SSF51445">
    <property type="entry name" value="(Trans)glycosidases"/>
    <property type="match status" value="1"/>
</dbReference>
<evidence type="ECO:0000259" key="8">
    <source>
        <dbReference type="Pfam" id="PF21317"/>
    </source>
</evidence>
<dbReference type="RefSeq" id="WP_083557980.1">
    <property type="nucleotide sequence ID" value="NZ_QOVL01000015.1"/>
</dbReference>
<sequence>MHTIRTKYLVVLILFFSLGFARAQDSLFEIKDGSFLFKGKPTPIYSGEMHYERIPKAYWRHRIQMMKAMGLNTIATYVFWNYHNTAPGVWDFKTGNKNISEFIKIAQEEDMFVILRPGPYACGEWEFGGYPWFLQNVEGLKVRENNEAFLEACREYINRLAEEVVPLQINNGGNIIMTQVENEFGSYVSQREDIAAEEHQAYKNKIFKMLKEAGFQAPFFTSDGTWLFEGGSLEGVLPTANGEGNVANLKKAVDKYHNNEGPYMVAEFYPGWLDHWAEPFVKISASAIAKQTEVYLKNGINFNLYMAHGGTNFGFTSGANYNEEHDIQPDITSYDYDAPISEAGWATPKFDSIRALMQKYAPYEISAVPEQMPVIAIPEISLSKTTDALAYIKKQKPVISDRPLTFEELEQGHGYVLYKKRFTQPINGMLKVPGLRDFATVYVNGKKVGELNRVFNTYEIPIKIPFNGNLEILVENMGRINYGSEIVNNLKGIIEPVTLNDYEITGGWEMYKAPFAEVPNDLEVEEVKTGRPVLYSGNFKLSKTGDTFLDVSSLGKGIVFINGHNLGRYWQVGPQQTLYVPGCWLKENNSITVFEQLHETTVSQLSGQIKPILETLNL</sequence>
<evidence type="ECO:0000313" key="10">
    <source>
        <dbReference type="EMBL" id="RXG27434.1"/>
    </source>
</evidence>
<dbReference type="InterPro" id="IPR026283">
    <property type="entry name" value="B-gal_1-like"/>
</dbReference>
<accession>A0A4Q0PJH7</accession>
<gene>
    <name evidence="10" type="ORF">DSL99_2959</name>
</gene>
<evidence type="ECO:0000256" key="3">
    <source>
        <dbReference type="ARBA" id="ARBA00023295"/>
    </source>
</evidence>
<feature type="domain" description="Beta-galactosidase 1-like first all-beta" evidence="8">
    <location>
        <begin position="403"/>
        <end position="512"/>
    </location>
</feature>
<dbReference type="GO" id="GO:0004565">
    <property type="term" value="F:beta-galactosidase activity"/>
    <property type="evidence" value="ECO:0007669"/>
    <property type="project" value="InterPro"/>
</dbReference>
<feature type="active site" description="Proton donor" evidence="4">
    <location>
        <position position="183"/>
    </location>
</feature>
<dbReference type="PRINTS" id="PR00742">
    <property type="entry name" value="GLHYDRLASE35"/>
</dbReference>
<dbReference type="InterPro" id="IPR048913">
    <property type="entry name" value="BetaGal_gal-bd"/>
</dbReference>
<dbReference type="Proteomes" id="UP000290608">
    <property type="component" value="Unassembled WGS sequence"/>
</dbReference>
<evidence type="ECO:0000259" key="9">
    <source>
        <dbReference type="Pfam" id="PF21467"/>
    </source>
</evidence>
<dbReference type="InterPro" id="IPR008979">
    <property type="entry name" value="Galactose-bd-like_sf"/>
</dbReference>
<dbReference type="Gene3D" id="2.60.120.260">
    <property type="entry name" value="Galactose-binding domain-like"/>
    <property type="match status" value="2"/>
</dbReference>
<proteinExistence type="inferred from homology"/>